<dbReference type="Gene3D" id="3.90.550.10">
    <property type="entry name" value="Spore Coat Polysaccharide Biosynthesis Protein SpsA, Chain A"/>
    <property type="match status" value="1"/>
</dbReference>
<evidence type="ECO:0000313" key="3">
    <source>
        <dbReference type="EMBL" id="KIL49931.1"/>
    </source>
</evidence>
<gene>
    <name evidence="3" type="ORF">KP78_13990</name>
</gene>
<dbReference type="OrthoDB" id="199095at2"/>
<dbReference type="AlphaFoldDB" id="A0A0C2VZY0"/>
<organism evidence="3 4">
    <name type="scientific">Jeotgalibacillus soli</name>
    <dbReference type="NCBI Taxonomy" id="889306"/>
    <lineage>
        <taxon>Bacteria</taxon>
        <taxon>Bacillati</taxon>
        <taxon>Bacillota</taxon>
        <taxon>Bacilli</taxon>
        <taxon>Bacillales</taxon>
        <taxon>Caryophanaceae</taxon>
        <taxon>Jeotgalibacillus</taxon>
    </lineage>
</organism>
<feature type="domain" description="Glycosyltransferase 2-like" evidence="2">
    <location>
        <begin position="4"/>
        <end position="171"/>
    </location>
</feature>
<sequence length="375" mass="43159">MHASVLINNYNYGRFLDDCIESVLQQTYPNIEIVVYDDGSTDESLTVLNKYKDQITIISKPNYGKTPNINQMNAVYQAFLKSSGDIIFLLDSDDIFHHEKIEKAIKIFEGDPNVDTLQHPLIEMNGVGQLADRIIPVFKKVDDYKEYIFSSQNLFHLFVPTSGLVFKREILGELLPLEEDDLSTMYVDTRLMLLSVLKGCIQTIEEPLSYYRIHGSNNSSKIGDVKVHQQYTEELYKYFNKVSTENGGGQIVFNNFRFLESTFFYPLINIIKINAFFGSEETEHERWIWGAGEAGQTVLHSLKHEKHLFKGFIDMDPQKQQAIVMDKKVNHPEDILLLKNTKILVSPYHAYKEISGYLRSIGLVEGLNFISPYRD</sequence>
<dbReference type="InterPro" id="IPR029044">
    <property type="entry name" value="Nucleotide-diphossugar_trans"/>
</dbReference>
<dbReference type="PANTHER" id="PTHR22916:SF3">
    <property type="entry name" value="UDP-GLCNAC:BETAGAL BETA-1,3-N-ACETYLGLUCOSAMINYLTRANSFERASE-LIKE PROTEIN 1"/>
    <property type="match status" value="1"/>
</dbReference>
<dbReference type="SUPFAM" id="SSF53448">
    <property type="entry name" value="Nucleotide-diphospho-sugar transferases"/>
    <property type="match status" value="1"/>
</dbReference>
<evidence type="ECO:0000259" key="2">
    <source>
        <dbReference type="Pfam" id="PF00535"/>
    </source>
</evidence>
<reference evidence="3 4" key="1">
    <citation type="submission" date="2015-01" db="EMBL/GenBank/DDBJ databases">
        <title>Genome sequencing of Jeotgalibacillus soli.</title>
        <authorList>
            <person name="Goh K.M."/>
            <person name="Chan K.-G."/>
            <person name="Yaakop A.S."/>
            <person name="Ee R."/>
            <person name="Gan H.M."/>
            <person name="Chan C.S."/>
        </authorList>
    </citation>
    <scope>NUCLEOTIDE SEQUENCE [LARGE SCALE GENOMIC DNA]</scope>
    <source>
        <strain evidence="3 4">P9</strain>
    </source>
</reference>
<proteinExistence type="inferred from homology"/>
<dbReference type="GO" id="GO:0016758">
    <property type="term" value="F:hexosyltransferase activity"/>
    <property type="evidence" value="ECO:0007669"/>
    <property type="project" value="UniProtKB-ARBA"/>
</dbReference>
<dbReference type="Pfam" id="PF00535">
    <property type="entry name" value="Glycos_transf_2"/>
    <property type="match status" value="1"/>
</dbReference>
<evidence type="ECO:0000256" key="1">
    <source>
        <dbReference type="ARBA" id="ARBA00006739"/>
    </source>
</evidence>
<dbReference type="EMBL" id="JXRP01000009">
    <property type="protein sequence ID" value="KIL49931.1"/>
    <property type="molecule type" value="Genomic_DNA"/>
</dbReference>
<dbReference type="STRING" id="889306.KP78_13990"/>
<dbReference type="Proteomes" id="UP000031938">
    <property type="component" value="Unassembled WGS sequence"/>
</dbReference>
<dbReference type="InterPro" id="IPR001173">
    <property type="entry name" value="Glyco_trans_2-like"/>
</dbReference>
<evidence type="ECO:0000313" key="4">
    <source>
        <dbReference type="Proteomes" id="UP000031938"/>
    </source>
</evidence>
<name>A0A0C2VZY0_9BACL</name>
<comment type="similarity">
    <text evidence="1">Belongs to the glycosyltransferase 2 family.</text>
</comment>
<dbReference type="PATRIC" id="fig|889306.3.peg.1408"/>
<keyword evidence="4" id="KW-1185">Reference proteome</keyword>
<protein>
    <recommendedName>
        <fullName evidence="2">Glycosyltransferase 2-like domain-containing protein</fullName>
    </recommendedName>
</protein>
<comment type="caution">
    <text evidence="3">The sequence shown here is derived from an EMBL/GenBank/DDBJ whole genome shotgun (WGS) entry which is preliminary data.</text>
</comment>
<dbReference type="PANTHER" id="PTHR22916">
    <property type="entry name" value="GLYCOSYLTRANSFERASE"/>
    <property type="match status" value="1"/>
</dbReference>
<dbReference type="RefSeq" id="WP_041087223.1">
    <property type="nucleotide sequence ID" value="NZ_JXRP01000009.1"/>
</dbReference>
<accession>A0A0C2VZY0</accession>
<dbReference type="Gene3D" id="3.40.50.720">
    <property type="entry name" value="NAD(P)-binding Rossmann-like Domain"/>
    <property type="match status" value="1"/>
</dbReference>